<evidence type="ECO:0000313" key="3">
    <source>
        <dbReference type="Proteomes" id="UP001558713"/>
    </source>
</evidence>
<name>A0ABD0ZN83_CARAN</name>
<dbReference type="InterPro" id="IPR050942">
    <property type="entry name" value="F-box_BR-signaling"/>
</dbReference>
<accession>A0ABD0ZN83</accession>
<dbReference type="PANTHER" id="PTHR44259:SF97">
    <property type="entry name" value="DUF295 DOMAIN-CONTAINING PROTEIN"/>
    <property type="match status" value="1"/>
</dbReference>
<sequence length="388" mass="45306">MSQHLNRILKPLVYKTVLRHNNMVRWCSSMSSYPSFLLIDHIINVGDSSDGRVERLESYDEHQVFINDSKLVEEVCDTMNLDYKQRGQDIHMVEDPDEIGWVKDPKYGDNVCLYLNYISSRERFFDFPPLPKGSQIQNIAMSSRPGINNIEDWVVAVKYSGYKMKLYRHNKDLRWIDIETTTGAAYESISPYSSLMYSTKDQRFYVPTPGCNYLCSFDLNFKEKDKLEFVEVRKIGLPKYELYELKELSYLTRTDHMVESPSGEQFLISWYYADEMEYRKPLNSEVIHKTKKFMVFREDEELSDKKRKFMSHTEDIGDLCIFLGDGEALCVPASSAPGLKPNCIYFTGNNYGVFDITTQMCTLFYTEKSPLRSTGFPYWPHPLSFTPN</sequence>
<dbReference type="Proteomes" id="UP001558713">
    <property type="component" value="Unassembled WGS sequence"/>
</dbReference>
<dbReference type="Pfam" id="PF03478">
    <property type="entry name" value="Beta-prop_KIB1-4"/>
    <property type="match status" value="1"/>
</dbReference>
<dbReference type="PANTHER" id="PTHR44259">
    <property type="entry name" value="OS07G0183000 PROTEIN-RELATED"/>
    <property type="match status" value="1"/>
</dbReference>
<protein>
    <recommendedName>
        <fullName evidence="1">KIB1-4 beta-propeller domain-containing protein</fullName>
    </recommendedName>
</protein>
<comment type="caution">
    <text evidence="2">The sequence shown here is derived from an EMBL/GenBank/DDBJ whole genome shotgun (WGS) entry which is preliminary data.</text>
</comment>
<gene>
    <name evidence="2" type="ORF">V5N11_014065</name>
</gene>
<proteinExistence type="predicted"/>
<dbReference type="AlphaFoldDB" id="A0ABD0ZN83"/>
<reference evidence="2 3" key="1">
    <citation type="submission" date="2024-04" db="EMBL/GenBank/DDBJ databases">
        <title>Genome assembly C_amara_ONT_v2.</title>
        <authorList>
            <person name="Yant L."/>
            <person name="Moore C."/>
            <person name="Slenker M."/>
        </authorList>
    </citation>
    <scope>NUCLEOTIDE SEQUENCE [LARGE SCALE GENOMIC DNA]</scope>
    <source>
        <tissue evidence="2">Leaf</tissue>
    </source>
</reference>
<organism evidence="2 3">
    <name type="scientific">Cardamine amara subsp. amara</name>
    <dbReference type="NCBI Taxonomy" id="228776"/>
    <lineage>
        <taxon>Eukaryota</taxon>
        <taxon>Viridiplantae</taxon>
        <taxon>Streptophyta</taxon>
        <taxon>Embryophyta</taxon>
        <taxon>Tracheophyta</taxon>
        <taxon>Spermatophyta</taxon>
        <taxon>Magnoliopsida</taxon>
        <taxon>eudicotyledons</taxon>
        <taxon>Gunneridae</taxon>
        <taxon>Pentapetalae</taxon>
        <taxon>rosids</taxon>
        <taxon>malvids</taxon>
        <taxon>Brassicales</taxon>
        <taxon>Brassicaceae</taxon>
        <taxon>Cardamineae</taxon>
        <taxon>Cardamine</taxon>
    </lineage>
</organism>
<dbReference type="EMBL" id="JBANAX010000712">
    <property type="protein sequence ID" value="KAL1196100.1"/>
    <property type="molecule type" value="Genomic_DNA"/>
</dbReference>
<keyword evidence="3" id="KW-1185">Reference proteome</keyword>
<feature type="domain" description="KIB1-4 beta-propeller" evidence="1">
    <location>
        <begin position="113"/>
        <end position="355"/>
    </location>
</feature>
<evidence type="ECO:0000313" key="2">
    <source>
        <dbReference type="EMBL" id="KAL1196100.1"/>
    </source>
</evidence>
<dbReference type="InterPro" id="IPR005174">
    <property type="entry name" value="KIB1-4_b-propeller"/>
</dbReference>
<evidence type="ECO:0000259" key="1">
    <source>
        <dbReference type="Pfam" id="PF03478"/>
    </source>
</evidence>